<protein>
    <submittedName>
        <fullName evidence="1">YaeQ family protein</fullName>
    </submittedName>
</protein>
<proteinExistence type="predicted"/>
<dbReference type="PANTHER" id="PTHR38784">
    <property type="entry name" value="SUCROSE PHOSPHORYLASE"/>
    <property type="match status" value="1"/>
</dbReference>
<organism evidence="1 2">
    <name type="scientific">Gilvimarinus japonicus</name>
    <dbReference type="NCBI Taxonomy" id="1796469"/>
    <lineage>
        <taxon>Bacteria</taxon>
        <taxon>Pseudomonadati</taxon>
        <taxon>Pseudomonadota</taxon>
        <taxon>Gammaproteobacteria</taxon>
        <taxon>Cellvibrionales</taxon>
        <taxon>Cellvibrionaceae</taxon>
        <taxon>Gilvimarinus</taxon>
    </lineage>
</organism>
<dbReference type="Proteomes" id="UP001595548">
    <property type="component" value="Unassembled WGS sequence"/>
</dbReference>
<dbReference type="SUPFAM" id="SSF52980">
    <property type="entry name" value="Restriction endonuclease-like"/>
    <property type="match status" value="1"/>
</dbReference>
<evidence type="ECO:0000313" key="2">
    <source>
        <dbReference type="Proteomes" id="UP001595548"/>
    </source>
</evidence>
<dbReference type="Pfam" id="PF07152">
    <property type="entry name" value="YaeQ"/>
    <property type="match status" value="1"/>
</dbReference>
<gene>
    <name evidence="1" type="ORF">ACFOEB_17300</name>
</gene>
<dbReference type="SMART" id="SM01322">
    <property type="entry name" value="YaeQ"/>
    <property type="match status" value="1"/>
</dbReference>
<dbReference type="InterPro" id="IPR011335">
    <property type="entry name" value="Restrct_endonuc-II-like"/>
</dbReference>
<dbReference type="Gene3D" id="3.10.640.10">
    <property type="entry name" value="Restriction endonuclease-like alpha-beta roll domain"/>
    <property type="match status" value="1"/>
</dbReference>
<dbReference type="InterPro" id="IPR038590">
    <property type="entry name" value="YaeQ_sf"/>
</dbReference>
<sequence length="178" mass="19781">MALGASVYKVNLNLSDTDRHVYLDTKLTLARHPSETEERMMIRLLAYCFNASDDLTFGKGLSTDDEPDLWEVDPAGVIHQWIEVGQPSLDRVKKGRSRSGAQQIFTSGRGRDQWWQANAAEFAKFQHLTVRHLTESEITELGALAAKNMTLSVCISEGSAFISSDQHSVNVTPLSELS</sequence>
<dbReference type="InterPro" id="IPR009822">
    <property type="entry name" value="YaeQ"/>
</dbReference>
<name>A0ABV7HWC6_9GAMM</name>
<reference evidence="2" key="1">
    <citation type="journal article" date="2019" name="Int. J. Syst. Evol. Microbiol.">
        <title>The Global Catalogue of Microorganisms (GCM) 10K type strain sequencing project: providing services to taxonomists for standard genome sequencing and annotation.</title>
        <authorList>
            <consortium name="The Broad Institute Genomics Platform"/>
            <consortium name="The Broad Institute Genome Sequencing Center for Infectious Disease"/>
            <person name="Wu L."/>
            <person name="Ma J."/>
        </authorList>
    </citation>
    <scope>NUCLEOTIDE SEQUENCE [LARGE SCALE GENOMIC DNA]</scope>
    <source>
        <strain evidence="2">KCTC 52141</strain>
    </source>
</reference>
<accession>A0ABV7HWC6</accession>
<dbReference type="PANTHER" id="PTHR38784:SF1">
    <property type="entry name" value="SUCROSE PHOSPHORYLASE"/>
    <property type="match status" value="1"/>
</dbReference>
<dbReference type="RefSeq" id="WP_382418480.1">
    <property type="nucleotide sequence ID" value="NZ_AP031500.1"/>
</dbReference>
<evidence type="ECO:0000313" key="1">
    <source>
        <dbReference type="EMBL" id="MFC3156969.1"/>
    </source>
</evidence>
<keyword evidence="2" id="KW-1185">Reference proteome</keyword>
<dbReference type="PIRSF" id="PIRSF011484">
    <property type="entry name" value="YaeQ"/>
    <property type="match status" value="1"/>
</dbReference>
<dbReference type="EMBL" id="JBHRTL010000031">
    <property type="protein sequence ID" value="MFC3156969.1"/>
    <property type="molecule type" value="Genomic_DNA"/>
</dbReference>
<comment type="caution">
    <text evidence="1">The sequence shown here is derived from an EMBL/GenBank/DDBJ whole genome shotgun (WGS) entry which is preliminary data.</text>
</comment>